<keyword evidence="4" id="KW-0378">Hydrolase</keyword>
<sequence length="500" mass="55798">MLIVLKKMSLSLGCLLLSATAFLAEPASAAEVHNKADIQQKIDDFVTKTMKTNHIKGAALAIANNDEVFYAQGFGERSDGSEIDGSALFPIASLSKPFTALAVLQLVGKGLIDLDAPYATYFPNLSPKDERVREITIRNLLNQTSGLNDKVNPDMTRSSQYESLQEINRSLDAVKLAHDPGTAYNYYNPNYEYLALLVEQVSGRNFSDYLTSEIFKPLGMDHTFNVSSTQQINHNSAITRGHYLVLGRPVSQNEPSWFVDGPAGIVSTAEDMAKWMLSQYNGRLLSPELLEQYHKAGQISPYGMGWLAEEDDQGGRTISHSGIFWTYKSEMTIYLDQRLGIAMMFNSGLNAFIDYAAFIDGIAKIMHGEEPSASILNGGNLEIMMVLLIMVTICWGTYRFILIGRSKKGITTGRLIFSTMGRVIPILILLFLPSIATFIGGGRVLPWFGLWTTMSSLILWLVVLSLINIANLVYRFRMYYLLKKRQHFVNEGRNFLSTNR</sequence>
<dbReference type="InterPro" id="IPR001466">
    <property type="entry name" value="Beta-lactam-related"/>
</dbReference>
<comment type="caution">
    <text evidence="4">The sequence shown here is derived from an EMBL/GenBank/DDBJ whole genome shotgun (WGS) entry which is preliminary data.</text>
</comment>
<feature type="signal peptide" evidence="2">
    <location>
        <begin position="1"/>
        <end position="29"/>
    </location>
</feature>
<protein>
    <submittedName>
        <fullName evidence="4">Serine hydrolase</fullName>
    </submittedName>
</protein>
<gene>
    <name evidence="4" type="ORF">GRF59_21750</name>
</gene>
<dbReference type="AlphaFoldDB" id="A0A7X3ILM7"/>
<dbReference type="Pfam" id="PF00144">
    <property type="entry name" value="Beta-lactamase"/>
    <property type="match status" value="1"/>
</dbReference>
<keyword evidence="1" id="KW-0812">Transmembrane</keyword>
<evidence type="ECO:0000313" key="4">
    <source>
        <dbReference type="EMBL" id="MWV46233.1"/>
    </source>
</evidence>
<keyword evidence="1" id="KW-0472">Membrane</keyword>
<feature type="transmembrane region" description="Helical" evidence="1">
    <location>
        <begin position="383"/>
        <end position="402"/>
    </location>
</feature>
<dbReference type="EMBL" id="WUBI01000004">
    <property type="protein sequence ID" value="MWV46233.1"/>
    <property type="molecule type" value="Genomic_DNA"/>
</dbReference>
<dbReference type="Proteomes" id="UP000460318">
    <property type="component" value="Unassembled WGS sequence"/>
</dbReference>
<dbReference type="RefSeq" id="WP_160499836.1">
    <property type="nucleotide sequence ID" value="NZ_WUBI01000004.1"/>
</dbReference>
<dbReference type="PANTHER" id="PTHR46825:SF9">
    <property type="entry name" value="BETA-LACTAMASE-RELATED DOMAIN-CONTAINING PROTEIN"/>
    <property type="match status" value="1"/>
</dbReference>
<reference evidence="4 5" key="1">
    <citation type="submission" date="2019-12" db="EMBL/GenBank/DDBJ databases">
        <title>Paenibacillus sp. nov., an endophytic bacterium isolated from the stem of Dendrobium.</title>
        <authorList>
            <person name="Zhao R."/>
        </authorList>
    </citation>
    <scope>NUCLEOTIDE SEQUENCE [LARGE SCALE GENOMIC DNA]</scope>
    <source>
        <strain evidence="4 5">HJL G12</strain>
    </source>
</reference>
<evidence type="ECO:0000256" key="1">
    <source>
        <dbReference type="SAM" id="Phobius"/>
    </source>
</evidence>
<feature type="transmembrane region" description="Helical" evidence="1">
    <location>
        <begin position="457"/>
        <end position="476"/>
    </location>
</feature>
<keyword evidence="2" id="KW-0732">Signal</keyword>
<feature type="transmembrane region" description="Helical" evidence="1">
    <location>
        <begin position="423"/>
        <end position="445"/>
    </location>
</feature>
<dbReference type="InterPro" id="IPR050491">
    <property type="entry name" value="AmpC-like"/>
</dbReference>
<feature type="chain" id="PRO_5030836760" evidence="2">
    <location>
        <begin position="30"/>
        <end position="500"/>
    </location>
</feature>
<organism evidence="4 5">
    <name type="scientific">Paenibacillus dendrobii</name>
    <dbReference type="NCBI Taxonomy" id="2691084"/>
    <lineage>
        <taxon>Bacteria</taxon>
        <taxon>Bacillati</taxon>
        <taxon>Bacillota</taxon>
        <taxon>Bacilli</taxon>
        <taxon>Bacillales</taxon>
        <taxon>Paenibacillaceae</taxon>
        <taxon>Paenibacillus</taxon>
    </lineage>
</organism>
<evidence type="ECO:0000313" key="5">
    <source>
        <dbReference type="Proteomes" id="UP000460318"/>
    </source>
</evidence>
<feature type="domain" description="Beta-lactamase-related" evidence="3">
    <location>
        <begin position="42"/>
        <end position="348"/>
    </location>
</feature>
<name>A0A7X3ILM7_9BACL</name>
<evidence type="ECO:0000256" key="2">
    <source>
        <dbReference type="SAM" id="SignalP"/>
    </source>
</evidence>
<accession>A0A7X3ILM7</accession>
<keyword evidence="5" id="KW-1185">Reference proteome</keyword>
<dbReference type="Gene3D" id="3.40.710.10">
    <property type="entry name" value="DD-peptidase/beta-lactamase superfamily"/>
    <property type="match status" value="1"/>
</dbReference>
<dbReference type="SUPFAM" id="SSF56601">
    <property type="entry name" value="beta-lactamase/transpeptidase-like"/>
    <property type="match status" value="1"/>
</dbReference>
<dbReference type="PANTHER" id="PTHR46825">
    <property type="entry name" value="D-ALANYL-D-ALANINE-CARBOXYPEPTIDASE/ENDOPEPTIDASE AMPH"/>
    <property type="match status" value="1"/>
</dbReference>
<evidence type="ECO:0000259" key="3">
    <source>
        <dbReference type="Pfam" id="PF00144"/>
    </source>
</evidence>
<dbReference type="GO" id="GO:0016787">
    <property type="term" value="F:hydrolase activity"/>
    <property type="evidence" value="ECO:0007669"/>
    <property type="project" value="UniProtKB-KW"/>
</dbReference>
<proteinExistence type="predicted"/>
<dbReference type="InterPro" id="IPR012338">
    <property type="entry name" value="Beta-lactam/transpept-like"/>
</dbReference>
<keyword evidence="1" id="KW-1133">Transmembrane helix</keyword>